<evidence type="ECO:0000313" key="1">
    <source>
        <dbReference type="EMBL" id="HHE54634.1"/>
    </source>
</evidence>
<reference evidence="1" key="1">
    <citation type="journal article" date="2020" name="mSystems">
        <title>Genome- and Community-Level Interaction Insights into Carbon Utilization and Element Cycling Functions of Hydrothermarchaeota in Hydrothermal Sediment.</title>
        <authorList>
            <person name="Zhou Z."/>
            <person name="Liu Y."/>
            <person name="Xu W."/>
            <person name="Pan J."/>
            <person name="Luo Z.H."/>
            <person name="Li M."/>
        </authorList>
    </citation>
    <scope>NUCLEOTIDE SEQUENCE [LARGE SCALE GENOMIC DNA]</scope>
    <source>
        <strain evidence="1">HyVt-76</strain>
    </source>
</reference>
<dbReference type="AlphaFoldDB" id="A0A7V5H2J0"/>
<dbReference type="Pfam" id="PF08757">
    <property type="entry name" value="CotH"/>
    <property type="match status" value="1"/>
</dbReference>
<feature type="non-terminal residue" evidence="1">
    <location>
        <position position="168"/>
    </location>
</feature>
<dbReference type="InterPro" id="IPR014867">
    <property type="entry name" value="Spore_coat_CotH_CotH2/3/7"/>
</dbReference>
<dbReference type="EMBL" id="DRTD01000184">
    <property type="protein sequence ID" value="HHE54634.1"/>
    <property type="molecule type" value="Genomic_DNA"/>
</dbReference>
<accession>A0A7V5H2J0</accession>
<organism evidence="1">
    <name type="scientific">Caldithrix abyssi</name>
    <dbReference type="NCBI Taxonomy" id="187145"/>
    <lineage>
        <taxon>Bacteria</taxon>
        <taxon>Pseudomonadati</taxon>
        <taxon>Calditrichota</taxon>
        <taxon>Calditrichia</taxon>
        <taxon>Calditrichales</taxon>
        <taxon>Calditrichaceae</taxon>
        <taxon>Caldithrix</taxon>
    </lineage>
</organism>
<dbReference type="Proteomes" id="UP000886111">
    <property type="component" value="Unassembled WGS sequence"/>
</dbReference>
<gene>
    <name evidence="1" type="ORF">ENL21_02550</name>
</gene>
<protein>
    <submittedName>
        <fullName evidence="1">Uncharacterized protein</fullName>
    </submittedName>
</protein>
<proteinExistence type="predicted"/>
<comment type="caution">
    <text evidence="1">The sequence shown here is derived from an EMBL/GenBank/DDBJ whole genome shotgun (WGS) entry which is preliminary data.</text>
</comment>
<name>A0A7V5H2J0_CALAY</name>
<sequence>MHLKKINVNLFLLFIFWFTIVNRAQSTSHLSEKVFDDRQVAIIEIEIEAQYLDYLFNPDNAQSDSLFPCTVHFRNVFFDTTIANVGFRLRGNTSRNAQKKSFKLSFNTFEKGRKFATLEKLNLNGEHNDPSIIRSKLCWDFFRKIDLHGSQAAHAALYINGAYYGLYV</sequence>
<dbReference type="PANTHER" id="PTHR40050:SF1">
    <property type="entry name" value="INNER SPORE COAT PROTEIN H"/>
    <property type="match status" value="1"/>
</dbReference>
<dbReference type="PANTHER" id="PTHR40050">
    <property type="entry name" value="INNER SPORE COAT PROTEIN H"/>
    <property type="match status" value="1"/>
</dbReference>